<proteinExistence type="predicted"/>
<dbReference type="OrthoDB" id="994644at2"/>
<reference evidence="2 3" key="1">
    <citation type="submission" date="2018-11" db="EMBL/GenBank/DDBJ databases">
        <authorList>
            <person name="Zhou Z."/>
            <person name="Wang G."/>
        </authorList>
    </citation>
    <scope>NUCLEOTIDE SEQUENCE [LARGE SCALE GENOMIC DNA]</scope>
    <source>
        <strain evidence="2 3">KCTC52004</strain>
    </source>
</reference>
<evidence type="ECO:0008006" key="4">
    <source>
        <dbReference type="Google" id="ProtNLM"/>
    </source>
</evidence>
<keyword evidence="1" id="KW-0472">Membrane</keyword>
<dbReference type="RefSeq" id="WP_124877573.1">
    <property type="nucleotide sequence ID" value="NZ_RQJO01000010.1"/>
</dbReference>
<keyword evidence="1" id="KW-1133">Transmembrane helix</keyword>
<gene>
    <name evidence="2" type="ORF">EHT25_23335</name>
</gene>
<dbReference type="AlphaFoldDB" id="A0A3P1BJ42"/>
<dbReference type="Proteomes" id="UP000271925">
    <property type="component" value="Unassembled WGS sequence"/>
</dbReference>
<feature type="transmembrane region" description="Helical" evidence="1">
    <location>
        <begin position="386"/>
        <end position="404"/>
    </location>
</feature>
<dbReference type="EMBL" id="RQJO01000010">
    <property type="protein sequence ID" value="RRB01111.1"/>
    <property type="molecule type" value="Genomic_DNA"/>
</dbReference>
<sequence>MRPRSRFLSCTILLVVAAFIGRAQSFGFRAEIPAVQKTGYYRILLPPAVVGQLKADRSDIRLFDEKKQEIPYILNRDQPNQKVQFNDYELVSKITSAVSTKLVLRNGNRKPISSLGLIIKNTNLRKKARLSGSNDAQTWYGIEDNYLLEPVASTETTSEARIIGFPLSDYAYYQLEINDSLSAPLNILKVGYYTTTTDEGQYSAIPGVSFAQKEQPEDHKSQVRIAFNTLSRPDKLTISVDYPVEYRRRVELAERRTWKTKRRRLQTGFETLKTFELNSIDSLHTVLLPNLQTNELYLLIENQNNQPLKIGAIQAWQLNTYVVAELQPGNSYHFALGNPAVGAPTYDLPYFKDKIPGSLPSILALMPTPVAVSAASSPSFFAANPWVIWVAIGLVLALLSYFSYQMITDLKNR</sequence>
<keyword evidence="3" id="KW-1185">Reference proteome</keyword>
<accession>A0A3P1BJ42</accession>
<keyword evidence="1" id="KW-0812">Transmembrane</keyword>
<evidence type="ECO:0000256" key="1">
    <source>
        <dbReference type="SAM" id="Phobius"/>
    </source>
</evidence>
<evidence type="ECO:0000313" key="3">
    <source>
        <dbReference type="Proteomes" id="UP000271925"/>
    </source>
</evidence>
<evidence type="ECO:0000313" key="2">
    <source>
        <dbReference type="EMBL" id="RRB01111.1"/>
    </source>
</evidence>
<comment type="caution">
    <text evidence="2">The sequence shown here is derived from an EMBL/GenBank/DDBJ whole genome shotgun (WGS) entry which is preliminary data.</text>
</comment>
<organism evidence="2 3">
    <name type="scientific">Larkinella rosea</name>
    <dbReference type="NCBI Taxonomy" id="2025312"/>
    <lineage>
        <taxon>Bacteria</taxon>
        <taxon>Pseudomonadati</taxon>
        <taxon>Bacteroidota</taxon>
        <taxon>Cytophagia</taxon>
        <taxon>Cytophagales</taxon>
        <taxon>Spirosomataceae</taxon>
        <taxon>Larkinella</taxon>
    </lineage>
</organism>
<protein>
    <recommendedName>
        <fullName evidence="4">DUF3999 family protein</fullName>
    </recommendedName>
</protein>
<name>A0A3P1BJ42_9BACT</name>